<feature type="region of interest" description="Disordered" evidence="1">
    <location>
        <begin position="58"/>
        <end position="82"/>
    </location>
</feature>
<dbReference type="EMBL" id="BNDV01000008">
    <property type="protein sequence ID" value="GHI14618.1"/>
    <property type="molecule type" value="Genomic_DNA"/>
</dbReference>
<evidence type="ECO:0000256" key="1">
    <source>
        <dbReference type="SAM" id="MobiDB-lite"/>
    </source>
</evidence>
<name>A0ABQ3NPA3_STRVG</name>
<reference evidence="3" key="1">
    <citation type="submission" date="2020-09" db="EMBL/GenBank/DDBJ databases">
        <title>Whole genome shotgun sequence of Streptomyces cinnamonensis NBRC 15873.</title>
        <authorList>
            <person name="Komaki H."/>
            <person name="Tamura T."/>
        </authorList>
    </citation>
    <scope>NUCLEOTIDE SEQUENCE [LARGE SCALE GENOMIC DNA]</scope>
    <source>
        <strain evidence="3">NBRC 15873</strain>
    </source>
</reference>
<comment type="caution">
    <text evidence="2">The sequence shown here is derived from an EMBL/GenBank/DDBJ whole genome shotgun (WGS) entry which is preliminary data.</text>
</comment>
<proteinExistence type="predicted"/>
<organism evidence="2 3">
    <name type="scientific">Streptomyces virginiae</name>
    <name type="common">Streptomyces cinnamonensis</name>
    <dbReference type="NCBI Taxonomy" id="1961"/>
    <lineage>
        <taxon>Bacteria</taxon>
        <taxon>Bacillati</taxon>
        <taxon>Actinomycetota</taxon>
        <taxon>Actinomycetes</taxon>
        <taxon>Kitasatosporales</taxon>
        <taxon>Streptomycetaceae</taxon>
        <taxon>Streptomyces</taxon>
    </lineage>
</organism>
<keyword evidence="3" id="KW-1185">Reference proteome</keyword>
<evidence type="ECO:0000313" key="3">
    <source>
        <dbReference type="Proteomes" id="UP000660554"/>
    </source>
</evidence>
<dbReference type="Proteomes" id="UP000660554">
    <property type="component" value="Unassembled WGS sequence"/>
</dbReference>
<evidence type="ECO:0000313" key="2">
    <source>
        <dbReference type="EMBL" id="GHI14618.1"/>
    </source>
</evidence>
<gene>
    <name evidence="2" type="ORF">Scinn_40810</name>
</gene>
<accession>A0ABQ3NPA3</accession>
<sequence length="82" mass="8329">MKALLCKGPKVTAVPITTRSRTIGSAPESRAAQRCCGLAVLRACIPTLQVAALPVKQATPPRPRQAPGPLGLSVAAGAESSL</sequence>
<protein>
    <submittedName>
        <fullName evidence="2">Uncharacterized protein</fullName>
    </submittedName>
</protein>